<organism evidence="11 12">
    <name type="scientific">Halovibrio salipaludis</name>
    <dbReference type="NCBI Taxonomy" id="2032626"/>
    <lineage>
        <taxon>Bacteria</taxon>
        <taxon>Pseudomonadati</taxon>
        <taxon>Pseudomonadota</taxon>
        <taxon>Gammaproteobacteria</taxon>
        <taxon>Oceanospirillales</taxon>
        <taxon>Halomonadaceae</taxon>
        <taxon>Halovibrio</taxon>
    </lineage>
</organism>
<evidence type="ECO:0000313" key="12">
    <source>
        <dbReference type="Proteomes" id="UP000218896"/>
    </source>
</evidence>
<dbReference type="PROSITE" id="PS01304">
    <property type="entry name" value="UBIH"/>
    <property type="match status" value="1"/>
</dbReference>
<dbReference type="PRINTS" id="PR00420">
    <property type="entry name" value="RNGMNOXGNASE"/>
</dbReference>
<dbReference type="InterPro" id="IPR002938">
    <property type="entry name" value="FAD-bd"/>
</dbReference>
<keyword evidence="6" id="KW-0560">Oxidoreductase</keyword>
<dbReference type="PANTHER" id="PTHR43876">
    <property type="entry name" value="UBIQUINONE BIOSYNTHESIS MONOOXYGENASE COQ6, MITOCHONDRIAL"/>
    <property type="match status" value="1"/>
</dbReference>
<dbReference type="UniPathway" id="UPA00232"/>
<dbReference type="InterPro" id="IPR036188">
    <property type="entry name" value="FAD/NAD-bd_sf"/>
</dbReference>
<dbReference type="PANTHER" id="PTHR43876:SF7">
    <property type="entry name" value="UBIQUINONE BIOSYNTHESIS MONOOXYGENASE COQ6, MITOCHONDRIAL"/>
    <property type="match status" value="1"/>
</dbReference>
<dbReference type="Gene3D" id="3.50.50.60">
    <property type="entry name" value="FAD/NAD(P)-binding domain"/>
    <property type="match status" value="2"/>
</dbReference>
<reference evidence="11 12" key="1">
    <citation type="submission" date="2017-08" db="EMBL/GenBank/DDBJ databases">
        <title>Halovibrio sewagensis sp. nov., isolated from wastewater of high salinity.</title>
        <authorList>
            <person name="Dong X."/>
            <person name="Zhang G."/>
        </authorList>
    </citation>
    <scope>NUCLEOTIDE SEQUENCE [LARGE SCALE GENOMIC DNA]</scope>
    <source>
        <strain evidence="11 12">YL5-2</strain>
    </source>
</reference>
<evidence type="ECO:0000256" key="9">
    <source>
        <dbReference type="SAM" id="Phobius"/>
    </source>
</evidence>
<dbReference type="GO" id="GO:0006744">
    <property type="term" value="P:ubiquinone biosynthetic process"/>
    <property type="evidence" value="ECO:0007669"/>
    <property type="project" value="UniProtKB-UniPathway"/>
</dbReference>
<dbReference type="Proteomes" id="UP000218896">
    <property type="component" value="Unassembled WGS sequence"/>
</dbReference>
<comment type="subunit">
    <text evidence="8">Component of the Ubi complex metabolon, which regroups five ubiquinone biosynthesis proteins (UbiE, UbiF, UbiG, UbiH and UbiI) and two accessory factors (UbiK and the lipid-binding protein UbiJ).</text>
</comment>
<keyword evidence="9" id="KW-0812">Transmembrane</keyword>
<evidence type="ECO:0000259" key="10">
    <source>
        <dbReference type="Pfam" id="PF01494"/>
    </source>
</evidence>
<dbReference type="EMBL" id="NSKD01000001">
    <property type="protein sequence ID" value="PAU81604.1"/>
    <property type="molecule type" value="Genomic_DNA"/>
</dbReference>
<dbReference type="InterPro" id="IPR018168">
    <property type="entry name" value="Ubi_Hdrlase_CS"/>
</dbReference>
<dbReference type="Pfam" id="PF01494">
    <property type="entry name" value="FAD_binding_3"/>
    <property type="match status" value="1"/>
</dbReference>
<comment type="pathway">
    <text evidence="2">Cofactor biosynthesis; ubiquinone biosynthesis.</text>
</comment>
<keyword evidence="9" id="KW-1133">Transmembrane helix</keyword>
<dbReference type="RefSeq" id="WP_095615711.1">
    <property type="nucleotide sequence ID" value="NZ_NSKD01000001.1"/>
</dbReference>
<evidence type="ECO:0000256" key="8">
    <source>
        <dbReference type="ARBA" id="ARBA00065734"/>
    </source>
</evidence>
<evidence type="ECO:0000313" key="11">
    <source>
        <dbReference type="EMBL" id="PAU81604.1"/>
    </source>
</evidence>
<evidence type="ECO:0000256" key="5">
    <source>
        <dbReference type="ARBA" id="ARBA00022827"/>
    </source>
</evidence>
<evidence type="ECO:0000256" key="1">
    <source>
        <dbReference type="ARBA" id="ARBA00001974"/>
    </source>
</evidence>
<feature type="domain" description="FAD-binding" evidence="10">
    <location>
        <begin position="9"/>
        <end position="357"/>
    </location>
</feature>
<comment type="caution">
    <text evidence="11">The sequence shown here is derived from an EMBL/GenBank/DDBJ whole genome shotgun (WGS) entry which is preliminary data.</text>
</comment>
<sequence length="425" mass="46818">MTDTPLTERTTVAIVGGGLVGGALALLLARQGLEVTVVEPQSRETQLHELEPATSVDGFEPRVSALTEGTRQLLEDLGIWSEIEARRCCPYREMCVWDAEGTGSIHFDAAELQLSRLGSIVENRVVLGALARAMVAEPNLTWLDGEYVRHWRPTGAGSAVMLSDGRWLEARLVVGADGANSRIRQWAGLATREWDYDQQAIVCTARTEYGHQRTAWQRFMTTGPVAYLPLANEESSDRFVSIVWSQDVGESARLMNLDEGAFAGELGAALEWTLGAVEAVSTRHALPLRQRHAREYTRPGVVLVGDAAHTIHPLAGQGVNLGFADAAVLADEIRLAMERGLEPSHSSALQRYQRRRKVENLSLMAAMEGFKQLFARDELPLRWLRNTGMRWLDGQTGIKNRLAAEAMGSRHPLPRFSPPLPAEAE</sequence>
<accession>A0A2A2FA40</accession>
<dbReference type="InterPro" id="IPR051205">
    <property type="entry name" value="UbiH/COQ6_monooxygenase"/>
</dbReference>
<dbReference type="SUPFAM" id="SSF51905">
    <property type="entry name" value="FAD/NAD(P)-binding domain"/>
    <property type="match status" value="1"/>
</dbReference>
<dbReference type="InterPro" id="IPR010971">
    <property type="entry name" value="UbiH/COQ6"/>
</dbReference>
<feature type="transmembrane region" description="Helical" evidence="9">
    <location>
        <begin position="12"/>
        <end position="33"/>
    </location>
</feature>
<dbReference type="NCBIfam" id="TIGR01988">
    <property type="entry name" value="Ubi-OHases"/>
    <property type="match status" value="1"/>
</dbReference>
<name>A0A2A2FA40_9GAMM</name>
<dbReference type="GO" id="GO:0110142">
    <property type="term" value="C:ubiquinone biosynthesis complex"/>
    <property type="evidence" value="ECO:0007669"/>
    <property type="project" value="UniProtKB-ARBA"/>
</dbReference>
<dbReference type="FunFam" id="3.50.50.60:FF:000021">
    <property type="entry name" value="Ubiquinone biosynthesis monooxygenase COQ6"/>
    <property type="match status" value="1"/>
</dbReference>
<keyword evidence="7" id="KW-0503">Monooxygenase</keyword>
<keyword evidence="5" id="KW-0274">FAD</keyword>
<gene>
    <name evidence="11" type="ORF">CK501_00150</name>
</gene>
<proteinExistence type="inferred from homology"/>
<comment type="similarity">
    <text evidence="3">Belongs to the UbiH/COQ6 family.</text>
</comment>
<protein>
    <submittedName>
        <fullName evidence="11">2-octaprenyl-3-methyl-6-methoxy-1,4-benzoquinol hydroxylase</fullName>
    </submittedName>
</protein>
<keyword evidence="9" id="KW-0472">Membrane</keyword>
<evidence type="ECO:0000256" key="3">
    <source>
        <dbReference type="ARBA" id="ARBA00005349"/>
    </source>
</evidence>
<keyword evidence="4" id="KW-0285">Flavoprotein</keyword>
<evidence type="ECO:0000256" key="4">
    <source>
        <dbReference type="ARBA" id="ARBA00022630"/>
    </source>
</evidence>
<evidence type="ECO:0000256" key="6">
    <source>
        <dbReference type="ARBA" id="ARBA00023002"/>
    </source>
</evidence>
<dbReference type="OrthoDB" id="9769565at2"/>
<keyword evidence="12" id="KW-1185">Reference proteome</keyword>
<dbReference type="AlphaFoldDB" id="A0A2A2FA40"/>
<evidence type="ECO:0000256" key="7">
    <source>
        <dbReference type="ARBA" id="ARBA00023033"/>
    </source>
</evidence>
<dbReference type="GO" id="GO:0019168">
    <property type="term" value="F:2-polyprenylphenol 6-hydroxylase activity"/>
    <property type="evidence" value="ECO:0007669"/>
    <property type="project" value="TreeGrafter"/>
</dbReference>
<evidence type="ECO:0000256" key="2">
    <source>
        <dbReference type="ARBA" id="ARBA00004749"/>
    </source>
</evidence>
<dbReference type="GO" id="GO:0071949">
    <property type="term" value="F:FAD binding"/>
    <property type="evidence" value="ECO:0007669"/>
    <property type="project" value="InterPro"/>
</dbReference>
<comment type="cofactor">
    <cofactor evidence="1">
        <name>FAD</name>
        <dbReference type="ChEBI" id="CHEBI:57692"/>
    </cofactor>
</comment>